<accession>A0A482WLA9</accession>
<protein>
    <submittedName>
        <fullName evidence="2">Uncharacterized protein</fullName>
    </submittedName>
</protein>
<dbReference type="InParanoid" id="A0A482WLA9"/>
<name>A0A482WLA9_LAOST</name>
<keyword evidence="4" id="KW-1185">Reference proteome</keyword>
<gene>
    <name evidence="2" type="ORF">LSTR_LSTR009373</name>
    <name evidence="3" type="ORF">LSTR_LSTR016236</name>
</gene>
<dbReference type="EMBL" id="QKKF02027679">
    <property type="protein sequence ID" value="RZF35732.1"/>
    <property type="molecule type" value="Genomic_DNA"/>
</dbReference>
<organism evidence="2 4">
    <name type="scientific">Laodelphax striatellus</name>
    <name type="common">Small brown planthopper</name>
    <name type="synonym">Delphax striatella</name>
    <dbReference type="NCBI Taxonomy" id="195883"/>
    <lineage>
        <taxon>Eukaryota</taxon>
        <taxon>Metazoa</taxon>
        <taxon>Ecdysozoa</taxon>
        <taxon>Arthropoda</taxon>
        <taxon>Hexapoda</taxon>
        <taxon>Insecta</taxon>
        <taxon>Pterygota</taxon>
        <taxon>Neoptera</taxon>
        <taxon>Paraneoptera</taxon>
        <taxon>Hemiptera</taxon>
        <taxon>Auchenorrhyncha</taxon>
        <taxon>Fulgoroidea</taxon>
        <taxon>Delphacidae</taxon>
        <taxon>Criomorphinae</taxon>
        <taxon>Laodelphax</taxon>
    </lineage>
</organism>
<feature type="transmembrane region" description="Helical" evidence="1">
    <location>
        <begin position="15"/>
        <end position="38"/>
    </location>
</feature>
<reference evidence="2" key="2">
    <citation type="submission" date="2019-02" db="EMBL/GenBank/DDBJ databases">
        <authorList>
            <person name="Zhu J."/>
            <person name="Jiang F."/>
            <person name="Wang X."/>
            <person name="Yang P."/>
            <person name="Bao Y."/>
            <person name="Zhao W."/>
            <person name="Wang W."/>
            <person name="Lu H."/>
            <person name="Wang Q."/>
            <person name="Cui N."/>
            <person name="Li J."/>
            <person name="Chen X."/>
            <person name="Luo L."/>
            <person name="Yu J."/>
            <person name="Kang L."/>
            <person name="Cui F."/>
        </authorList>
    </citation>
    <scope>NUCLEOTIDE SEQUENCE</scope>
    <source>
        <strain evidence="2">Lst14</strain>
        <tissue evidence="2">Whole body</tissue>
    </source>
</reference>
<evidence type="ECO:0000313" key="2">
    <source>
        <dbReference type="EMBL" id="RZF34248.1"/>
    </source>
</evidence>
<dbReference type="EMBL" id="QKKF02032231">
    <property type="protein sequence ID" value="RZF34248.1"/>
    <property type="molecule type" value="Genomic_DNA"/>
</dbReference>
<reference evidence="2 4" key="1">
    <citation type="journal article" date="2017" name="Gigascience">
        <title>Genome sequence of the small brown planthopper, Laodelphax striatellus.</title>
        <authorList>
            <person name="Zhu J."/>
            <person name="Jiang F."/>
            <person name="Wang X."/>
            <person name="Yang P."/>
            <person name="Bao Y."/>
            <person name="Zhao W."/>
            <person name="Wang W."/>
            <person name="Lu H."/>
            <person name="Wang Q."/>
            <person name="Cui N."/>
            <person name="Li J."/>
            <person name="Chen X."/>
            <person name="Luo L."/>
            <person name="Yu J."/>
            <person name="Kang L."/>
            <person name="Cui F."/>
        </authorList>
    </citation>
    <scope>NUCLEOTIDE SEQUENCE [LARGE SCALE GENOMIC DNA]</scope>
    <source>
        <strain evidence="2">Lst14</strain>
        <tissue evidence="2">Whole body</tissue>
    </source>
</reference>
<evidence type="ECO:0000313" key="3">
    <source>
        <dbReference type="EMBL" id="RZF35732.1"/>
    </source>
</evidence>
<keyword evidence="1" id="KW-0472">Membrane</keyword>
<keyword evidence="1" id="KW-0812">Transmembrane</keyword>
<evidence type="ECO:0000256" key="1">
    <source>
        <dbReference type="SAM" id="Phobius"/>
    </source>
</evidence>
<evidence type="ECO:0000313" key="4">
    <source>
        <dbReference type="Proteomes" id="UP000291343"/>
    </source>
</evidence>
<keyword evidence="1" id="KW-1133">Transmembrane helix</keyword>
<comment type="caution">
    <text evidence="2">The sequence shown here is derived from an EMBL/GenBank/DDBJ whole genome shotgun (WGS) entry which is preliminary data.</text>
</comment>
<proteinExistence type="predicted"/>
<dbReference type="AlphaFoldDB" id="A0A482WLA9"/>
<sequence length="101" mass="11279">MYLGMSNIFTLSSGAYLSFLLSFSTLLLYLSFCSLHLFSQQPEDKRLCQKAEEFGVGAQGAKDPSFFCSDDFLLILAVCPTAFHAPGGVRSRRRSGSRRRR</sequence>
<dbReference type="Proteomes" id="UP000291343">
    <property type="component" value="Unassembled WGS sequence"/>
</dbReference>